<evidence type="ECO:0000256" key="1">
    <source>
        <dbReference type="SAM" id="Coils"/>
    </source>
</evidence>
<accession>A0A411CQC1</accession>
<dbReference type="RefSeq" id="YP_009819681.1">
    <property type="nucleotide sequence ID" value="NC_048152.1"/>
</dbReference>
<evidence type="ECO:0000256" key="2">
    <source>
        <dbReference type="SAM" id="MobiDB-lite"/>
    </source>
</evidence>
<evidence type="ECO:0000313" key="3">
    <source>
        <dbReference type="EMBL" id="QAY16121.1"/>
    </source>
</evidence>
<name>A0A411CQC1_9CAUD</name>
<organism evidence="3 4">
    <name type="scientific">Arthrobacter phage Sonali</name>
    <dbReference type="NCBI Taxonomy" id="2510495"/>
    <lineage>
        <taxon>Viruses</taxon>
        <taxon>Duplodnaviria</taxon>
        <taxon>Heunggongvirae</taxon>
        <taxon>Uroviricota</taxon>
        <taxon>Caudoviricetes</taxon>
        <taxon>Sonalivirus</taxon>
        <taxon>Sonalivirus sonali</taxon>
    </lineage>
</organism>
<reference evidence="3 4" key="1">
    <citation type="submission" date="2019-01" db="EMBL/GenBank/DDBJ databases">
        <authorList>
            <person name="Adair T.L."/>
            <person name="Lucas L.G."/>
            <person name="Young A.M."/>
            <person name="Antrich S.C."/>
            <person name="Baird A.G."/>
            <person name="Dunn E.L."/>
            <person name="Fernandes B.I."/>
            <person name="Fraley E.G."/>
            <person name="Ghanem A.X."/>
            <person name="Gilbert M.G."/>
            <person name="Morris T.B."/>
            <person name="Nortch B.D."/>
            <person name="Overcash M.E."/>
            <person name="Pavleszek K.E."/>
            <person name="Pellegrini L.I.O."/>
            <person name="Pham L.T."/>
            <person name="Rule L.S."/>
            <person name="Schultz E.M."/>
            <person name="Smith J."/>
            <person name="Thong B.J."/>
            <person name="Turner H.A."/>
            <person name="Walker G."/>
            <person name="Whitaker Z.J."/>
            <person name="Wilsey R.N."/>
            <person name="Yanney R.L."/>
            <person name="Klyczek K."/>
            <person name="Garlena R.A."/>
            <person name="Russell D.A."/>
            <person name="Pope W.H."/>
            <person name="Jacobs-Sera D."/>
            <person name="Hatfull G.F."/>
        </authorList>
    </citation>
    <scope>NUCLEOTIDE SEQUENCE [LARGE SCALE GENOMIC DNA]</scope>
</reference>
<feature type="coiled-coil region" evidence="1">
    <location>
        <begin position="57"/>
        <end position="85"/>
    </location>
</feature>
<keyword evidence="4" id="KW-1185">Reference proteome</keyword>
<evidence type="ECO:0000313" key="4">
    <source>
        <dbReference type="Proteomes" id="UP000289206"/>
    </source>
</evidence>
<feature type="region of interest" description="Disordered" evidence="2">
    <location>
        <begin position="1"/>
        <end position="27"/>
    </location>
</feature>
<protein>
    <submittedName>
        <fullName evidence="3">Uncharacterized protein</fullName>
    </submittedName>
</protein>
<proteinExistence type="predicted"/>
<dbReference type="EMBL" id="MK411746">
    <property type="protein sequence ID" value="QAY16121.1"/>
    <property type="molecule type" value="Genomic_DNA"/>
</dbReference>
<sequence>MFLTHDSGDASAVGTPDGSVEPDADGVFEVPNATGHALLKMGGWTEVGPEATTAGKAAIAEAEAKAAEEAAAAQAEAEAAAAAEAKAAKAAATKAAKAAAADDTK</sequence>
<dbReference type="GeneID" id="55011100"/>
<keyword evidence="1" id="KW-0175">Coiled coil</keyword>
<gene>
    <name evidence="3" type="primary">8</name>
    <name evidence="3" type="ORF">SEA_SONALI_8</name>
</gene>
<dbReference type="Proteomes" id="UP000289206">
    <property type="component" value="Segment"/>
</dbReference>
<dbReference type="KEGG" id="vg:55011100"/>